<protein>
    <submittedName>
        <fullName evidence="1">Uncharacterized protein</fullName>
    </submittedName>
</protein>
<evidence type="ECO:0000313" key="1">
    <source>
        <dbReference type="EMBL" id="TFY76013.1"/>
    </source>
</evidence>
<keyword evidence="2" id="KW-1185">Reference proteome</keyword>
<accession>A0A4Y9ZPR6</accession>
<name>A0A4Y9ZPR6_9AGAM</name>
<comment type="caution">
    <text evidence="1">The sequence shown here is derived from an EMBL/GenBank/DDBJ whole genome shotgun (WGS) entry which is preliminary data.</text>
</comment>
<dbReference type="EMBL" id="SFCI01001350">
    <property type="protein sequence ID" value="TFY76013.1"/>
    <property type="molecule type" value="Genomic_DNA"/>
</dbReference>
<dbReference type="AlphaFoldDB" id="A0A4Y9ZPR6"/>
<evidence type="ECO:0000313" key="2">
    <source>
        <dbReference type="Proteomes" id="UP000298061"/>
    </source>
</evidence>
<organism evidence="1 2">
    <name type="scientific">Hericium alpestre</name>
    <dbReference type="NCBI Taxonomy" id="135208"/>
    <lineage>
        <taxon>Eukaryota</taxon>
        <taxon>Fungi</taxon>
        <taxon>Dikarya</taxon>
        <taxon>Basidiomycota</taxon>
        <taxon>Agaricomycotina</taxon>
        <taxon>Agaricomycetes</taxon>
        <taxon>Russulales</taxon>
        <taxon>Hericiaceae</taxon>
        <taxon>Hericium</taxon>
    </lineage>
</organism>
<sequence length="93" mass="10301">MPTEKRRQLAAVKTSTKGVQAKNVSFKEESTVEEDKGKLSVLKSSEATLLTNKAKQNSTSSDDHITTQDIENDLLKTYPWLGKLPCEVFGVCQ</sequence>
<dbReference type="Proteomes" id="UP000298061">
    <property type="component" value="Unassembled WGS sequence"/>
</dbReference>
<proteinExistence type="predicted"/>
<reference evidence="1 2" key="1">
    <citation type="submission" date="2019-02" db="EMBL/GenBank/DDBJ databases">
        <title>Genome sequencing of the rare red list fungi Hericium alpestre (H. flagellum).</title>
        <authorList>
            <person name="Buettner E."/>
            <person name="Kellner H."/>
        </authorList>
    </citation>
    <scope>NUCLEOTIDE SEQUENCE [LARGE SCALE GENOMIC DNA]</scope>
    <source>
        <strain evidence="1 2">DSM 108284</strain>
    </source>
</reference>
<gene>
    <name evidence="1" type="ORF">EWM64_g8000</name>
</gene>